<gene>
    <name evidence="2" type="primary">Acey_s0005.g2739</name>
    <name evidence="2" type="ORF">Y032_0005g2739</name>
</gene>
<dbReference type="AlphaFoldDB" id="A0A016VUA9"/>
<dbReference type="InterPro" id="IPR019430">
    <property type="entry name" value="7TM_GPCR_serpentine_rcpt_Srx"/>
</dbReference>
<name>A0A016VUA9_9BILA</name>
<dbReference type="Proteomes" id="UP000024635">
    <property type="component" value="Unassembled WGS sequence"/>
</dbReference>
<evidence type="ECO:0000313" key="2">
    <source>
        <dbReference type="EMBL" id="EYC30597.1"/>
    </source>
</evidence>
<dbReference type="EMBL" id="JARK01001341">
    <property type="protein sequence ID" value="EYC30597.1"/>
    <property type="molecule type" value="Genomic_DNA"/>
</dbReference>
<evidence type="ECO:0000313" key="3">
    <source>
        <dbReference type="Proteomes" id="UP000024635"/>
    </source>
</evidence>
<feature type="domain" description="7TM GPCR serpentine receptor class x (Srx)" evidence="1">
    <location>
        <begin position="8"/>
        <end position="67"/>
    </location>
</feature>
<sequence>MGAVLLPRNKNTRLFWQGFAQELFFANDLLWQQFLSGIVESPWWSFLSCTFMWELAHTCDGLMFLVFDTKMRMSFLQCIMLRRFKISEGTVSSIL</sequence>
<dbReference type="PANTHER" id="PTHR23017">
    <property type="entry name" value="SERPENTINE RECEPTOR, CLASS X"/>
    <property type="match status" value="1"/>
</dbReference>
<accession>A0A016VUA9</accession>
<reference evidence="3" key="1">
    <citation type="journal article" date="2015" name="Nat. Genet.">
        <title>The genome and transcriptome of the zoonotic hookworm Ancylostoma ceylanicum identify infection-specific gene families.</title>
        <authorList>
            <person name="Schwarz E.M."/>
            <person name="Hu Y."/>
            <person name="Antoshechkin I."/>
            <person name="Miller M.M."/>
            <person name="Sternberg P.W."/>
            <person name="Aroian R.V."/>
        </authorList>
    </citation>
    <scope>NUCLEOTIDE SEQUENCE</scope>
    <source>
        <strain evidence="3">HY135</strain>
    </source>
</reference>
<keyword evidence="3" id="KW-1185">Reference proteome</keyword>
<protein>
    <recommendedName>
        <fullName evidence="1">7TM GPCR serpentine receptor class x (Srx) domain-containing protein</fullName>
    </recommendedName>
</protein>
<comment type="caution">
    <text evidence="2">The sequence shown here is derived from an EMBL/GenBank/DDBJ whole genome shotgun (WGS) entry which is preliminary data.</text>
</comment>
<dbReference type="PANTHER" id="PTHR23017:SF3">
    <property type="entry name" value="G-PROTEIN COUPLED RECEPTORS FAMILY 1 PROFILE DOMAIN-CONTAINING PROTEIN"/>
    <property type="match status" value="1"/>
</dbReference>
<dbReference type="OrthoDB" id="5873047at2759"/>
<dbReference type="Pfam" id="PF10328">
    <property type="entry name" value="7TM_GPCR_Srx"/>
    <property type="match status" value="1"/>
</dbReference>
<proteinExistence type="predicted"/>
<evidence type="ECO:0000259" key="1">
    <source>
        <dbReference type="Pfam" id="PF10328"/>
    </source>
</evidence>
<organism evidence="2 3">
    <name type="scientific">Ancylostoma ceylanicum</name>
    <dbReference type="NCBI Taxonomy" id="53326"/>
    <lineage>
        <taxon>Eukaryota</taxon>
        <taxon>Metazoa</taxon>
        <taxon>Ecdysozoa</taxon>
        <taxon>Nematoda</taxon>
        <taxon>Chromadorea</taxon>
        <taxon>Rhabditida</taxon>
        <taxon>Rhabditina</taxon>
        <taxon>Rhabditomorpha</taxon>
        <taxon>Strongyloidea</taxon>
        <taxon>Ancylostomatidae</taxon>
        <taxon>Ancylostomatinae</taxon>
        <taxon>Ancylostoma</taxon>
    </lineage>
</organism>